<gene>
    <name evidence="1" type="ORF">H6G83_21385</name>
</gene>
<reference evidence="1 2" key="1">
    <citation type="journal article" date="2020" name="ISME J.">
        <title>Comparative genomics reveals insights into cyanobacterial evolution and habitat adaptation.</title>
        <authorList>
            <person name="Chen M.Y."/>
            <person name="Teng W.K."/>
            <person name="Zhao L."/>
            <person name="Hu C.X."/>
            <person name="Zhou Y.K."/>
            <person name="Han B.P."/>
            <person name="Song L.R."/>
            <person name="Shu W.S."/>
        </authorList>
    </citation>
    <scope>NUCLEOTIDE SEQUENCE [LARGE SCALE GENOMIC DNA]</scope>
    <source>
        <strain evidence="1 2">FACHB-119</strain>
    </source>
</reference>
<name>A0ABR8D7K0_9NOST</name>
<dbReference type="Proteomes" id="UP000661112">
    <property type="component" value="Unassembled WGS sequence"/>
</dbReference>
<protein>
    <submittedName>
        <fullName evidence="1">Uncharacterized protein</fullName>
    </submittedName>
</protein>
<evidence type="ECO:0000313" key="1">
    <source>
        <dbReference type="EMBL" id="MBD2503124.1"/>
    </source>
</evidence>
<evidence type="ECO:0000313" key="2">
    <source>
        <dbReference type="Proteomes" id="UP000661112"/>
    </source>
</evidence>
<sequence length="46" mass="5144">MNNPKIKIGSIKAEGNCFQCGKYSGLKFSGTDWLCPKCYNNVNKRS</sequence>
<accession>A0ABR8D7K0</accession>
<dbReference type="EMBL" id="JACJSG010000031">
    <property type="protein sequence ID" value="MBD2503124.1"/>
    <property type="molecule type" value="Genomic_DNA"/>
</dbReference>
<keyword evidence="2" id="KW-1185">Reference proteome</keyword>
<organism evidence="1 2">
    <name type="scientific">Anabaena azotica FACHB-119</name>
    <dbReference type="NCBI Taxonomy" id="947527"/>
    <lineage>
        <taxon>Bacteria</taxon>
        <taxon>Bacillati</taxon>
        <taxon>Cyanobacteriota</taxon>
        <taxon>Cyanophyceae</taxon>
        <taxon>Nostocales</taxon>
        <taxon>Nostocaceae</taxon>
        <taxon>Anabaena</taxon>
        <taxon>Anabaena azotica</taxon>
    </lineage>
</organism>
<proteinExistence type="predicted"/>
<comment type="caution">
    <text evidence="1">The sequence shown here is derived from an EMBL/GenBank/DDBJ whole genome shotgun (WGS) entry which is preliminary data.</text>
</comment>